<keyword evidence="3" id="KW-1185">Reference proteome</keyword>
<feature type="compositionally biased region" description="Basic and acidic residues" evidence="1">
    <location>
        <begin position="26"/>
        <end position="37"/>
    </location>
</feature>
<protein>
    <submittedName>
        <fullName evidence="2">Uncharacterized protein</fullName>
    </submittedName>
</protein>
<dbReference type="AlphaFoldDB" id="A0AAE0NTA6"/>
<feature type="region of interest" description="Disordered" evidence="1">
    <location>
        <begin position="17"/>
        <end position="39"/>
    </location>
</feature>
<comment type="caution">
    <text evidence="2">The sequence shown here is derived from an EMBL/GenBank/DDBJ whole genome shotgun (WGS) entry which is preliminary data.</text>
</comment>
<reference evidence="2" key="1">
    <citation type="journal article" date="2023" name="Mol. Phylogenet. Evol.">
        <title>Genome-scale phylogeny and comparative genomics of the fungal order Sordariales.</title>
        <authorList>
            <person name="Hensen N."/>
            <person name="Bonometti L."/>
            <person name="Westerberg I."/>
            <person name="Brannstrom I.O."/>
            <person name="Guillou S."/>
            <person name="Cros-Aarteil S."/>
            <person name="Calhoun S."/>
            <person name="Haridas S."/>
            <person name="Kuo A."/>
            <person name="Mondo S."/>
            <person name="Pangilinan J."/>
            <person name="Riley R."/>
            <person name="LaButti K."/>
            <person name="Andreopoulos B."/>
            <person name="Lipzen A."/>
            <person name="Chen C."/>
            <person name="Yan M."/>
            <person name="Daum C."/>
            <person name="Ng V."/>
            <person name="Clum A."/>
            <person name="Steindorff A."/>
            <person name="Ohm R.A."/>
            <person name="Martin F."/>
            <person name="Silar P."/>
            <person name="Natvig D.O."/>
            <person name="Lalanne C."/>
            <person name="Gautier V."/>
            <person name="Ament-Velasquez S.L."/>
            <person name="Kruys A."/>
            <person name="Hutchinson M.I."/>
            <person name="Powell A.J."/>
            <person name="Barry K."/>
            <person name="Miller A.N."/>
            <person name="Grigoriev I.V."/>
            <person name="Debuchy R."/>
            <person name="Gladieux P."/>
            <person name="Hiltunen Thoren M."/>
            <person name="Johannesson H."/>
        </authorList>
    </citation>
    <scope>NUCLEOTIDE SEQUENCE</scope>
    <source>
        <strain evidence="2">CBS 232.78</strain>
    </source>
</reference>
<dbReference type="EMBL" id="JAULSW010000003">
    <property type="protein sequence ID" value="KAK3387341.1"/>
    <property type="molecule type" value="Genomic_DNA"/>
</dbReference>
<evidence type="ECO:0000313" key="2">
    <source>
        <dbReference type="EMBL" id="KAK3387341.1"/>
    </source>
</evidence>
<sequence length="92" mass="10004">MSGGRANSIFSLVVEPSLASSSKSKHGPEGATDKRPADPTLYQLHRFMYQPPRDDATPYGRMRHVSSFPTTHEEKAAAAIASFDAAFGDHNK</sequence>
<evidence type="ECO:0000256" key="1">
    <source>
        <dbReference type="SAM" id="MobiDB-lite"/>
    </source>
</evidence>
<proteinExistence type="predicted"/>
<organism evidence="2 3">
    <name type="scientific">Podospora didyma</name>
    <dbReference type="NCBI Taxonomy" id="330526"/>
    <lineage>
        <taxon>Eukaryota</taxon>
        <taxon>Fungi</taxon>
        <taxon>Dikarya</taxon>
        <taxon>Ascomycota</taxon>
        <taxon>Pezizomycotina</taxon>
        <taxon>Sordariomycetes</taxon>
        <taxon>Sordariomycetidae</taxon>
        <taxon>Sordariales</taxon>
        <taxon>Podosporaceae</taxon>
        <taxon>Podospora</taxon>
    </lineage>
</organism>
<reference evidence="2" key="2">
    <citation type="submission" date="2023-06" db="EMBL/GenBank/DDBJ databases">
        <authorList>
            <consortium name="Lawrence Berkeley National Laboratory"/>
            <person name="Haridas S."/>
            <person name="Hensen N."/>
            <person name="Bonometti L."/>
            <person name="Westerberg I."/>
            <person name="Brannstrom I.O."/>
            <person name="Guillou S."/>
            <person name="Cros-Aarteil S."/>
            <person name="Calhoun S."/>
            <person name="Kuo A."/>
            <person name="Mondo S."/>
            <person name="Pangilinan J."/>
            <person name="Riley R."/>
            <person name="LaButti K."/>
            <person name="Andreopoulos B."/>
            <person name="Lipzen A."/>
            <person name="Chen C."/>
            <person name="Yanf M."/>
            <person name="Daum C."/>
            <person name="Ng V."/>
            <person name="Clum A."/>
            <person name="Steindorff A."/>
            <person name="Ohm R."/>
            <person name="Martin F."/>
            <person name="Silar P."/>
            <person name="Natvig D."/>
            <person name="Lalanne C."/>
            <person name="Gautier V."/>
            <person name="Ament-velasquez S.L."/>
            <person name="Kruys A."/>
            <person name="Hutchinson M.I."/>
            <person name="Powell A.J."/>
            <person name="Barry K."/>
            <person name="Miller A.N."/>
            <person name="Grigoriev I.V."/>
            <person name="Debuchy R."/>
            <person name="Gladieux P."/>
            <person name="Thoren M.H."/>
            <person name="Johannesson H."/>
        </authorList>
    </citation>
    <scope>NUCLEOTIDE SEQUENCE</scope>
    <source>
        <strain evidence="2">CBS 232.78</strain>
    </source>
</reference>
<gene>
    <name evidence="2" type="ORF">B0H63DRAFT_521398</name>
</gene>
<evidence type="ECO:0000313" key="3">
    <source>
        <dbReference type="Proteomes" id="UP001285441"/>
    </source>
</evidence>
<dbReference type="Proteomes" id="UP001285441">
    <property type="component" value="Unassembled WGS sequence"/>
</dbReference>
<name>A0AAE0NTA6_9PEZI</name>
<accession>A0AAE0NTA6</accession>